<dbReference type="Gene3D" id="3.10.129.10">
    <property type="entry name" value="Hotdog Thioesterase"/>
    <property type="match status" value="1"/>
</dbReference>
<accession>A0A2A5AXA7</accession>
<name>A0A2A5AXA7_9GAMM</name>
<protein>
    <recommendedName>
        <fullName evidence="3">Thioesterase domain-containing protein</fullName>
    </recommendedName>
</protein>
<proteinExistence type="predicted"/>
<dbReference type="Proteomes" id="UP000218327">
    <property type="component" value="Unassembled WGS sequence"/>
</dbReference>
<dbReference type="InterPro" id="IPR029069">
    <property type="entry name" value="HotDog_dom_sf"/>
</dbReference>
<reference evidence="2" key="1">
    <citation type="submission" date="2017-08" db="EMBL/GenBank/DDBJ databases">
        <title>A dynamic microbial community with high functional redundancy inhabits the cold, oxic subseafloor aquifer.</title>
        <authorList>
            <person name="Tully B.J."/>
            <person name="Wheat C.G."/>
            <person name="Glazer B.T."/>
            <person name="Huber J.A."/>
        </authorList>
    </citation>
    <scope>NUCLEOTIDE SEQUENCE [LARGE SCALE GENOMIC DNA]</scope>
</reference>
<organism evidence="1 2">
    <name type="scientific">SAR86 cluster bacterium</name>
    <dbReference type="NCBI Taxonomy" id="2030880"/>
    <lineage>
        <taxon>Bacteria</taxon>
        <taxon>Pseudomonadati</taxon>
        <taxon>Pseudomonadota</taxon>
        <taxon>Gammaproteobacteria</taxon>
        <taxon>SAR86 cluster</taxon>
    </lineage>
</organism>
<sequence>MSEESSPNRPMFLKPGHNAGDFVESSKWKILREERGLVEVDVHLPDHLLNPRDQLFGGFTGTYVDMISIYTVRTLFTDEDEFKWSATVNMRIDYFAPVLGPRFLLKGELIKDGRSTCLIATHFMDMEGNKLVYAITTLLKSK</sequence>
<gene>
    <name evidence="1" type="ORF">COA96_10840</name>
</gene>
<dbReference type="CDD" id="cd03443">
    <property type="entry name" value="PaaI_thioesterase"/>
    <property type="match status" value="1"/>
</dbReference>
<dbReference type="AlphaFoldDB" id="A0A2A5AXA7"/>
<evidence type="ECO:0000313" key="1">
    <source>
        <dbReference type="EMBL" id="PCJ23865.1"/>
    </source>
</evidence>
<dbReference type="SUPFAM" id="SSF54637">
    <property type="entry name" value="Thioesterase/thiol ester dehydrase-isomerase"/>
    <property type="match status" value="1"/>
</dbReference>
<dbReference type="EMBL" id="NVVJ01000033">
    <property type="protein sequence ID" value="PCJ23865.1"/>
    <property type="molecule type" value="Genomic_DNA"/>
</dbReference>
<evidence type="ECO:0000313" key="2">
    <source>
        <dbReference type="Proteomes" id="UP000218327"/>
    </source>
</evidence>
<evidence type="ECO:0008006" key="3">
    <source>
        <dbReference type="Google" id="ProtNLM"/>
    </source>
</evidence>
<comment type="caution">
    <text evidence="1">The sequence shown here is derived from an EMBL/GenBank/DDBJ whole genome shotgun (WGS) entry which is preliminary data.</text>
</comment>